<evidence type="ECO:0000313" key="1">
    <source>
        <dbReference type="EMBL" id="PKU66341.1"/>
    </source>
</evidence>
<evidence type="ECO:0000313" key="2">
    <source>
        <dbReference type="Proteomes" id="UP000233837"/>
    </source>
</evidence>
<sequence length="119" mass="13730">MENRGKASSSYPKSVKKDFNTTILDKKKSPNHLVVDEAINDYNSVVSMHPETMEKLHLFRILSPLKSYSFFMVSVCIETTKLSSLIASSIKKWLRDFFLSRIAELKPLDMKKKPSWFAI</sequence>
<gene>
    <name evidence="1" type="primary">CDC48</name>
    <name evidence="1" type="ORF">MA16_Dca015246</name>
</gene>
<accession>A0A2I0VSG1</accession>
<name>A0A2I0VSG1_9ASPA</name>
<proteinExistence type="predicted"/>
<reference evidence="1 2" key="2">
    <citation type="journal article" date="2017" name="Nature">
        <title>The Apostasia genome and the evolution of orchids.</title>
        <authorList>
            <person name="Zhang G.Q."/>
            <person name="Liu K.W."/>
            <person name="Li Z."/>
            <person name="Lohaus R."/>
            <person name="Hsiao Y.Y."/>
            <person name="Niu S.C."/>
            <person name="Wang J.Y."/>
            <person name="Lin Y.C."/>
            <person name="Xu Q."/>
            <person name="Chen L.J."/>
            <person name="Yoshida K."/>
            <person name="Fujiwara S."/>
            <person name="Wang Z.W."/>
            <person name="Zhang Y.Q."/>
            <person name="Mitsuda N."/>
            <person name="Wang M."/>
            <person name="Liu G.H."/>
            <person name="Pecoraro L."/>
            <person name="Huang H.X."/>
            <person name="Xiao X.J."/>
            <person name="Lin M."/>
            <person name="Wu X.Y."/>
            <person name="Wu W.L."/>
            <person name="Chen Y.Y."/>
            <person name="Chang S.B."/>
            <person name="Sakamoto S."/>
            <person name="Ohme-Takagi M."/>
            <person name="Yagi M."/>
            <person name="Zeng S.J."/>
            <person name="Shen C.Y."/>
            <person name="Yeh C.M."/>
            <person name="Luo Y.B."/>
            <person name="Tsai W.C."/>
            <person name="Van de Peer Y."/>
            <person name="Liu Z.J."/>
        </authorList>
    </citation>
    <scope>NUCLEOTIDE SEQUENCE [LARGE SCALE GENOMIC DNA]</scope>
    <source>
        <tissue evidence="1">The whole plant</tissue>
    </source>
</reference>
<dbReference type="STRING" id="906689.A0A2I0VSG1"/>
<organism evidence="1 2">
    <name type="scientific">Dendrobium catenatum</name>
    <dbReference type="NCBI Taxonomy" id="906689"/>
    <lineage>
        <taxon>Eukaryota</taxon>
        <taxon>Viridiplantae</taxon>
        <taxon>Streptophyta</taxon>
        <taxon>Embryophyta</taxon>
        <taxon>Tracheophyta</taxon>
        <taxon>Spermatophyta</taxon>
        <taxon>Magnoliopsida</taxon>
        <taxon>Liliopsida</taxon>
        <taxon>Asparagales</taxon>
        <taxon>Orchidaceae</taxon>
        <taxon>Epidendroideae</taxon>
        <taxon>Malaxideae</taxon>
        <taxon>Dendrobiinae</taxon>
        <taxon>Dendrobium</taxon>
    </lineage>
</organism>
<keyword evidence="2" id="KW-1185">Reference proteome</keyword>
<dbReference type="Proteomes" id="UP000233837">
    <property type="component" value="Unassembled WGS sequence"/>
</dbReference>
<reference evidence="1 2" key="1">
    <citation type="journal article" date="2016" name="Sci. Rep.">
        <title>The Dendrobium catenatum Lindl. genome sequence provides insights into polysaccharide synthase, floral development and adaptive evolution.</title>
        <authorList>
            <person name="Zhang G.Q."/>
            <person name="Xu Q."/>
            <person name="Bian C."/>
            <person name="Tsai W.C."/>
            <person name="Yeh C.M."/>
            <person name="Liu K.W."/>
            <person name="Yoshida K."/>
            <person name="Zhang L.S."/>
            <person name="Chang S.B."/>
            <person name="Chen F."/>
            <person name="Shi Y."/>
            <person name="Su Y.Y."/>
            <person name="Zhang Y.Q."/>
            <person name="Chen L.J."/>
            <person name="Yin Y."/>
            <person name="Lin M."/>
            <person name="Huang H."/>
            <person name="Deng H."/>
            <person name="Wang Z.W."/>
            <person name="Zhu S.L."/>
            <person name="Zhao X."/>
            <person name="Deng C."/>
            <person name="Niu S.C."/>
            <person name="Huang J."/>
            <person name="Wang M."/>
            <person name="Liu G.H."/>
            <person name="Yang H.J."/>
            <person name="Xiao X.J."/>
            <person name="Hsiao Y.Y."/>
            <person name="Wu W.L."/>
            <person name="Chen Y.Y."/>
            <person name="Mitsuda N."/>
            <person name="Ohme-Takagi M."/>
            <person name="Luo Y.B."/>
            <person name="Van de Peer Y."/>
            <person name="Liu Z.J."/>
        </authorList>
    </citation>
    <scope>NUCLEOTIDE SEQUENCE [LARGE SCALE GENOMIC DNA]</scope>
    <source>
        <tissue evidence="1">The whole plant</tissue>
    </source>
</reference>
<dbReference type="GO" id="GO:0051301">
    <property type="term" value="P:cell division"/>
    <property type="evidence" value="ECO:0007669"/>
    <property type="project" value="UniProtKB-KW"/>
</dbReference>
<keyword evidence="1" id="KW-0132">Cell division</keyword>
<dbReference type="EMBL" id="KZ503277">
    <property type="protein sequence ID" value="PKU66341.1"/>
    <property type="molecule type" value="Genomic_DNA"/>
</dbReference>
<dbReference type="AlphaFoldDB" id="A0A2I0VSG1"/>
<keyword evidence="1" id="KW-0131">Cell cycle</keyword>
<dbReference type="Gene3D" id="2.40.40.20">
    <property type="match status" value="1"/>
</dbReference>
<protein>
    <submittedName>
        <fullName evidence="1">Cell division cycle protein 48 like</fullName>
    </submittedName>
</protein>